<keyword evidence="2" id="KW-1185">Reference proteome</keyword>
<accession>A0A3N1D5D0</accession>
<organism evidence="1 2">
    <name type="scientific">Actinocorallia herbida</name>
    <dbReference type="NCBI Taxonomy" id="58109"/>
    <lineage>
        <taxon>Bacteria</taxon>
        <taxon>Bacillati</taxon>
        <taxon>Actinomycetota</taxon>
        <taxon>Actinomycetes</taxon>
        <taxon>Streptosporangiales</taxon>
        <taxon>Thermomonosporaceae</taxon>
        <taxon>Actinocorallia</taxon>
    </lineage>
</organism>
<evidence type="ECO:0008006" key="3">
    <source>
        <dbReference type="Google" id="ProtNLM"/>
    </source>
</evidence>
<name>A0A3N1D5D0_9ACTN</name>
<dbReference type="RefSeq" id="WP_123667956.1">
    <property type="nucleotide sequence ID" value="NZ_RJKE01000001.1"/>
</dbReference>
<sequence>MPLPDPDLYITEKELTERFGVSQNYLGTLRRAGKLTGWLKFGHRYVYRRADLDRIEQVFATQWASRRDAA</sequence>
<dbReference type="Proteomes" id="UP000272400">
    <property type="component" value="Unassembled WGS sequence"/>
</dbReference>
<dbReference type="InterPro" id="IPR009061">
    <property type="entry name" value="DNA-bd_dom_put_sf"/>
</dbReference>
<dbReference type="EMBL" id="RJKE01000001">
    <property type="protein sequence ID" value="ROO88753.1"/>
    <property type="molecule type" value="Genomic_DNA"/>
</dbReference>
<dbReference type="AlphaFoldDB" id="A0A3N1D5D0"/>
<dbReference type="OrthoDB" id="9893503at2"/>
<evidence type="ECO:0000313" key="1">
    <source>
        <dbReference type="EMBL" id="ROO88753.1"/>
    </source>
</evidence>
<gene>
    <name evidence="1" type="ORF">EDD29_6432</name>
</gene>
<protein>
    <recommendedName>
        <fullName evidence="3">Helix-turn-helix protein</fullName>
    </recommendedName>
</protein>
<dbReference type="SUPFAM" id="SSF46955">
    <property type="entry name" value="Putative DNA-binding domain"/>
    <property type="match status" value="1"/>
</dbReference>
<reference evidence="1 2" key="1">
    <citation type="submission" date="2018-11" db="EMBL/GenBank/DDBJ databases">
        <title>Sequencing the genomes of 1000 actinobacteria strains.</title>
        <authorList>
            <person name="Klenk H.-P."/>
        </authorList>
    </citation>
    <scope>NUCLEOTIDE SEQUENCE [LARGE SCALE GENOMIC DNA]</scope>
    <source>
        <strain evidence="1 2">DSM 44254</strain>
    </source>
</reference>
<evidence type="ECO:0000313" key="2">
    <source>
        <dbReference type="Proteomes" id="UP000272400"/>
    </source>
</evidence>
<comment type="caution">
    <text evidence="1">The sequence shown here is derived from an EMBL/GenBank/DDBJ whole genome shotgun (WGS) entry which is preliminary data.</text>
</comment>
<proteinExistence type="predicted"/>